<feature type="region of interest" description="Disordered" evidence="1">
    <location>
        <begin position="53"/>
        <end position="140"/>
    </location>
</feature>
<feature type="region of interest" description="Disordered" evidence="1">
    <location>
        <begin position="1880"/>
        <end position="1916"/>
    </location>
</feature>
<organism evidence="3 4">
    <name type="scientific">Purpureocillium lilacinum</name>
    <name type="common">Paecilomyces lilacinus</name>
    <dbReference type="NCBI Taxonomy" id="33203"/>
    <lineage>
        <taxon>Eukaryota</taxon>
        <taxon>Fungi</taxon>
        <taxon>Dikarya</taxon>
        <taxon>Ascomycota</taxon>
        <taxon>Pezizomycotina</taxon>
        <taxon>Sordariomycetes</taxon>
        <taxon>Hypocreomycetidae</taxon>
        <taxon>Hypocreales</taxon>
        <taxon>Ophiocordycipitaceae</taxon>
        <taxon>Purpureocillium</taxon>
    </lineage>
</organism>
<evidence type="ECO:0000256" key="1">
    <source>
        <dbReference type="SAM" id="MobiDB-lite"/>
    </source>
</evidence>
<name>A0A2U3EKV0_PURLI</name>
<feature type="compositionally biased region" description="Gly residues" evidence="1">
    <location>
        <begin position="1628"/>
        <end position="1647"/>
    </location>
</feature>
<protein>
    <recommendedName>
        <fullName evidence="5">Spray</fullName>
    </recommendedName>
</protein>
<feature type="transmembrane region" description="Helical" evidence="2">
    <location>
        <begin position="702"/>
        <end position="727"/>
    </location>
</feature>
<feature type="region of interest" description="Disordered" evidence="1">
    <location>
        <begin position="1"/>
        <end position="32"/>
    </location>
</feature>
<accession>A0A2U3EKV0</accession>
<keyword evidence="2" id="KW-0812">Transmembrane</keyword>
<dbReference type="InterPro" id="IPR021840">
    <property type="entry name" value="DUF3433"/>
</dbReference>
<evidence type="ECO:0000256" key="2">
    <source>
        <dbReference type="SAM" id="Phobius"/>
    </source>
</evidence>
<comment type="caution">
    <text evidence="3">The sequence shown here is derived from an EMBL/GenBank/DDBJ whole genome shotgun (WGS) entry which is preliminary data.</text>
</comment>
<feature type="region of interest" description="Disordered" evidence="1">
    <location>
        <begin position="2097"/>
        <end position="2134"/>
    </location>
</feature>
<feature type="compositionally biased region" description="Basic and acidic residues" evidence="1">
    <location>
        <begin position="1572"/>
        <end position="1589"/>
    </location>
</feature>
<dbReference type="EMBL" id="LCWV01000002">
    <property type="protein sequence ID" value="PWI75139.1"/>
    <property type="molecule type" value="Genomic_DNA"/>
</dbReference>
<evidence type="ECO:0000313" key="3">
    <source>
        <dbReference type="EMBL" id="PWI75139.1"/>
    </source>
</evidence>
<evidence type="ECO:0000313" key="4">
    <source>
        <dbReference type="Proteomes" id="UP000245956"/>
    </source>
</evidence>
<keyword evidence="2" id="KW-0472">Membrane</keyword>
<feature type="region of interest" description="Disordered" evidence="1">
    <location>
        <begin position="1275"/>
        <end position="1294"/>
    </location>
</feature>
<evidence type="ECO:0008006" key="5">
    <source>
        <dbReference type="Google" id="ProtNLM"/>
    </source>
</evidence>
<feature type="transmembrane region" description="Helical" evidence="2">
    <location>
        <begin position="956"/>
        <end position="979"/>
    </location>
</feature>
<proteinExistence type="predicted"/>
<feature type="transmembrane region" description="Helical" evidence="2">
    <location>
        <begin position="632"/>
        <end position="653"/>
    </location>
</feature>
<dbReference type="Proteomes" id="UP000245956">
    <property type="component" value="Unassembled WGS sequence"/>
</dbReference>
<feature type="region of interest" description="Disordered" evidence="1">
    <location>
        <begin position="500"/>
        <end position="526"/>
    </location>
</feature>
<keyword evidence="2" id="KW-1133">Transmembrane helix</keyword>
<dbReference type="PANTHER" id="PTHR37544:SF3">
    <property type="entry name" value="SPRAY"/>
    <property type="match status" value="1"/>
</dbReference>
<feature type="compositionally biased region" description="Basic residues" evidence="1">
    <location>
        <begin position="2097"/>
        <end position="2114"/>
    </location>
</feature>
<feature type="transmembrane region" description="Helical" evidence="2">
    <location>
        <begin position="753"/>
        <end position="772"/>
    </location>
</feature>
<gene>
    <name evidence="3" type="ORF">PCL_05797</name>
</gene>
<feature type="compositionally biased region" description="Low complexity" evidence="1">
    <location>
        <begin position="303"/>
        <end position="315"/>
    </location>
</feature>
<feature type="transmembrane region" description="Helical" evidence="2">
    <location>
        <begin position="864"/>
        <end position="883"/>
    </location>
</feature>
<sequence>MFVKRLTALPNQKPCAGAEPASIHGNGPKDWARRCGVEGAPCFLASGAERHTVAGADRRQVTGPSSSLSGPSGGGEGETWTPASPALPQAPPNPIHQTTTTTTTEDLQQSANSSPRTVLFAPLPARGLPPTRPGSLHGCSRSAVECGSFSARAHAPVPPVGCWHLPTPLPASSSSPPQPELPPSSVLLDLSISPRLLLFPLLLAASYAPSYIANPQAARNLTVSPPAPVVSKQPPPPLSSSSVTGSDLGREPMRPYQHPPPHPSQQQYPQQPLHRAASNISALSDPGYTPHDTPPSYPAQFLPQQQQQPPHQQHQLRGRESLVSLDSQRRYSAATDPGHLTDESRYHSSPAAPVWPGSFSYSGATGGYSPVSGGPAPGSYVGRKVSMGNRKSSYASSLRHAPVPEEDEYDLSLLRSAAPMGSEPRYDAIPEEEPVVPMFDVTTALGPMDSHDAAFIKKLQDEEAKGHLTGGLGQGFTKDSRVRVRDQELLTSPTAMQRSLTRSFTRRRSIQPPSRTETIREVGQDEANRRGEVIEVVMDHPAGGADLSNMEGSHMLFDSQSRRATTFGLKEQSTQVFYPQPNWRPFAMRWPYLTLLILLSIALGAMQEILFRHYRDTAILKFKSPDDVKPGLYFAVKFAPTLSAVVYGVLWQFTDFEVRRLEAYYQLSKPGGALAAESINVDYVTSFNLFRPFRAIHLGQYAVAISSIATTLAVSLVPTFAAASVVLNPSRDERLKNPGSEKLLNFSATWSRLLTATLAVCSVLACILMYLLQRRRSGLLADVRGIAGLASMAVVSHILMDFKDMDTAKHKDIHHKLKHNRYMLRNSSLAPDDENPATSQERDRFQEAHLSENPHPLMLRPTGWVPFIIGLLAFTGFIPTFLFTPADILTDKAPWLVTALAVCLKLSWNALETAVRMMEPYYILSKRHAPPSTLMLDYTALPFGYLPLRALFNGHFLVFAVGFGSVMAEFLTILVSGLATVDGKDFLMEDPLDGDQDRSHPDKGRFINSGQETFMSFFVSFGLSVFILLYMAVTACVVFFRRRHPFLPRQPNTIASVLAFIHQSKMLYDFVGTSKYSSAEMTRKLADGKSYGLGWFVGRDGQTHCGVDQEELTSNYKHGVDFSQRNQPWNMQWDDGIVSHSTGALKVRTLFVHPSFVLKSLASRVTCSETQEATTWASGCSSDLAVSSGGLHFTTGSKEETLAVQLGHRQRPLGKHSDSQFYTGSSGDAKAVDMKCGTVLAPRSTGKTLVLQLGHRQRVLRTHIGPTFCTGSSGDAKTVDMRGGSSAQTQGDQSQYGICAKENHIAKMLRHGARANPRYDSSVTSVDALEPVTTDGRETQRTPWSEVGLGARAADGRTDISKPGGHMVETSGVWFLSMERVRAPLVSGRGACQKTPVPGAGETWEAWERASQGMERVLCRDSNNASLRGHLPGLGVVPSRAARGRGQEGRGPVGHVLLGRRECALSDTLRWRREVAKDGKEEEEEEAWIAWGCVRGPAAAPNGERDEAARMVRLAMPGAEQHLKRTGRSIGSSSAAARASQAGPGVCVCLCGVGGQHSNGWAARERMTIRYDTPGREAHARAVEPRAGAREGGGGGGGSQIPVPATTCPAQPSSPEASPGKAAATRGSGAGGQVSGSPCLGGLGGPAGAPAPWMDDGRAGVPRCNVLPLSLSDGRQTPPPGTSSDACPVLLAVAARAAVASLALMPFHNTSARWSPMLSVARPPPPDSGPLPFARSCARGALDSIVAKTVIRGRRLLLLVASPARPGPLPVYLVRPPPGSSVVYEQEPPVVQQPAVGRYTLPAPVSENTQDTLSCHPELQAFSIQPGGGRQVQLLGRIRDHHPAAVVRRSRYLRDAAAAAATACTAQPDWPHMTDTVQDALPAGPPPSRSKMGSLALNGGRPPPKPAAPRLDSPSLTLHPSIPSIRPAIQPTLFLLCEACERGGVGSTRKALLPLAPSPPVPVRRALHSATPCRWFRPLPSPVPALAVCCCARCCATSTLRYSSLLHHPSSSLPRRSQRESSLRQSTTTSISSLAYHRFALSPGVARHSSRRDSALFFLSPPSLLQFLLQPSISVPLQPLFSPADFPRFSLAPATNRYHHRSCPPRRRRLRPTLRHIVTDGPDRRSPLDNKHDDGHNDEWSVALEAGFPRFACCRRNLHDRVD</sequence>
<dbReference type="PANTHER" id="PTHR37544">
    <property type="entry name" value="SPRAY-RELATED"/>
    <property type="match status" value="1"/>
</dbReference>
<feature type="transmembrane region" description="Helical" evidence="2">
    <location>
        <begin position="673"/>
        <end position="690"/>
    </location>
</feature>
<feature type="transmembrane region" description="Helical" evidence="2">
    <location>
        <begin position="590"/>
        <end position="611"/>
    </location>
</feature>
<feature type="compositionally biased region" description="Basic and acidic residues" evidence="1">
    <location>
        <begin position="2117"/>
        <end position="2134"/>
    </location>
</feature>
<feature type="transmembrane region" description="Helical" evidence="2">
    <location>
        <begin position="779"/>
        <end position="800"/>
    </location>
</feature>
<reference evidence="3 4" key="1">
    <citation type="journal article" date="2016" name="Front. Microbiol.">
        <title>Genome and transcriptome sequences reveal the specific parasitism of the nematophagous Purpureocillium lilacinum 36-1.</title>
        <authorList>
            <person name="Xie J."/>
            <person name="Li S."/>
            <person name="Mo C."/>
            <person name="Xiao X."/>
            <person name="Peng D."/>
            <person name="Wang G."/>
            <person name="Xiao Y."/>
        </authorList>
    </citation>
    <scope>NUCLEOTIDE SEQUENCE [LARGE SCALE GENOMIC DNA]</scope>
    <source>
        <strain evidence="3 4">36-1</strain>
    </source>
</reference>
<feature type="transmembrane region" description="Helical" evidence="2">
    <location>
        <begin position="1014"/>
        <end position="1040"/>
    </location>
</feature>
<feature type="transmembrane region" description="Helical" evidence="2">
    <location>
        <begin position="895"/>
        <end position="911"/>
    </location>
</feature>
<feature type="compositionally biased region" description="Polar residues" evidence="1">
    <location>
        <begin position="1285"/>
        <end position="1294"/>
    </location>
</feature>
<feature type="compositionally biased region" description="Basic and acidic residues" evidence="1">
    <location>
        <begin position="517"/>
        <end position="526"/>
    </location>
</feature>
<feature type="compositionally biased region" description="Pro residues" evidence="1">
    <location>
        <begin position="225"/>
        <end position="238"/>
    </location>
</feature>
<feature type="compositionally biased region" description="Polar residues" evidence="1">
    <location>
        <begin position="105"/>
        <end position="116"/>
    </location>
</feature>
<dbReference type="Pfam" id="PF11915">
    <property type="entry name" value="DUF3433"/>
    <property type="match status" value="2"/>
</dbReference>
<feature type="region of interest" description="Disordered" evidence="1">
    <location>
        <begin position="224"/>
        <end position="318"/>
    </location>
</feature>
<feature type="region of interest" description="Disordered" evidence="1">
    <location>
        <begin position="1572"/>
        <end position="1656"/>
    </location>
</feature>
<feature type="compositionally biased region" description="Gly residues" evidence="1">
    <location>
        <begin position="1590"/>
        <end position="1599"/>
    </location>
</feature>